<dbReference type="EMBL" id="CP023445">
    <property type="protein sequence ID" value="ATE54138.1"/>
    <property type="molecule type" value="Genomic_DNA"/>
</dbReference>
<name>A0A290Z566_9PSEU</name>
<keyword evidence="2" id="KW-1185">Reference proteome</keyword>
<sequence>MPTEQQEQAFEKLRKCRDRSEQQKLMEKLRRSEPEWFKRELRSLRDDLGLTPELRFTIALFLCKHLREPSVTLIDLAHDYRLPQDDALKAVRENRGDKRARQVCDAQFFACAPGGPGDVFATVAAICEAYGKVKPVEYYAKLQEWLAWDYRIRNTAFGKAGNEFSEWQRKTYRRALFLDRDAPQGDKFSHAKAAWGLDKKLGRALFHKLAADVGVDATLKFQAAGEVGDDPVRIELCEQAAEGTKDKALLVKALRLAYSSDQDRAVWFTALLLKRWPEREWDSLQRDLDGQHRKRVSALLAPPEKTNPA</sequence>
<proteinExistence type="predicted"/>
<protein>
    <submittedName>
        <fullName evidence="1">Uncharacterized protein</fullName>
    </submittedName>
</protein>
<evidence type="ECO:0000313" key="2">
    <source>
        <dbReference type="Proteomes" id="UP000218505"/>
    </source>
</evidence>
<accession>A0A290Z566</accession>
<organism evidence="1 2">
    <name type="scientific">Actinosynnema pretiosum</name>
    <dbReference type="NCBI Taxonomy" id="42197"/>
    <lineage>
        <taxon>Bacteria</taxon>
        <taxon>Bacillati</taxon>
        <taxon>Actinomycetota</taxon>
        <taxon>Actinomycetes</taxon>
        <taxon>Pseudonocardiales</taxon>
        <taxon>Pseudonocardiaceae</taxon>
        <taxon>Actinosynnema</taxon>
    </lineage>
</organism>
<gene>
    <name evidence="1" type="ORF">CNX65_13255</name>
</gene>
<reference evidence="1" key="1">
    <citation type="submission" date="2017-09" db="EMBL/GenBank/DDBJ databases">
        <title>Complete Genome Sequence of ansamitocin-producing Bacterium Actinosynnema pretiosum X47.</title>
        <authorList>
            <person name="Cao G."/>
            <person name="Zong G."/>
            <person name="Zhong C."/>
            <person name="Fu J."/>
        </authorList>
    </citation>
    <scope>NUCLEOTIDE SEQUENCE [LARGE SCALE GENOMIC DNA]</scope>
    <source>
        <strain evidence="1">X47</strain>
    </source>
</reference>
<evidence type="ECO:0000313" key="1">
    <source>
        <dbReference type="EMBL" id="ATE54138.1"/>
    </source>
</evidence>
<dbReference type="KEGG" id="apre:CNX65_13255"/>
<dbReference type="AlphaFoldDB" id="A0A290Z566"/>
<dbReference type="RefSeq" id="WP_096493060.1">
    <property type="nucleotide sequence ID" value="NZ_CP023445.1"/>
</dbReference>
<dbReference type="Proteomes" id="UP000218505">
    <property type="component" value="Chromosome"/>
</dbReference>